<proteinExistence type="predicted"/>
<gene>
    <name evidence="1" type="ORF">MENTE1834_LOCUS46160</name>
</gene>
<name>A0ACB1B2D7_MELEN</name>
<evidence type="ECO:0000313" key="2">
    <source>
        <dbReference type="Proteomes" id="UP001497535"/>
    </source>
</evidence>
<keyword evidence="2" id="KW-1185">Reference proteome</keyword>
<evidence type="ECO:0000313" key="1">
    <source>
        <dbReference type="EMBL" id="CAK5117999.1"/>
    </source>
</evidence>
<sequence length="190" mass="22458">MEASNNFRDNFKSYIQFLLLCCSNLEYLEFECTSNSTSPNDYITNLEALIISTIEDLKHQHRGSKNLKIRIEFTANFEEVLFESISTEHKIFTLGNSFVIDELSDDSPYFARSIKFNDSIGRQHECLFQIFSEKPDLSDCMFFKIALSNSKKYFLTDYITNYDYDGDYDNYGDSDHTEDYDEYDFDEYEY</sequence>
<protein>
    <submittedName>
        <fullName evidence="1">Uncharacterized protein</fullName>
    </submittedName>
</protein>
<organism evidence="1 2">
    <name type="scientific">Meloidogyne enterolobii</name>
    <name type="common">Root-knot nematode worm</name>
    <name type="synonym">Meloidogyne mayaguensis</name>
    <dbReference type="NCBI Taxonomy" id="390850"/>
    <lineage>
        <taxon>Eukaryota</taxon>
        <taxon>Metazoa</taxon>
        <taxon>Ecdysozoa</taxon>
        <taxon>Nematoda</taxon>
        <taxon>Chromadorea</taxon>
        <taxon>Rhabditida</taxon>
        <taxon>Tylenchina</taxon>
        <taxon>Tylenchomorpha</taxon>
        <taxon>Tylenchoidea</taxon>
        <taxon>Meloidogynidae</taxon>
        <taxon>Meloidogyninae</taxon>
        <taxon>Meloidogyne</taxon>
    </lineage>
</organism>
<dbReference type="Proteomes" id="UP001497535">
    <property type="component" value="Unassembled WGS sequence"/>
</dbReference>
<reference evidence="1" key="1">
    <citation type="submission" date="2023-11" db="EMBL/GenBank/DDBJ databases">
        <authorList>
            <person name="Poullet M."/>
        </authorList>
    </citation>
    <scope>NUCLEOTIDE SEQUENCE</scope>
    <source>
        <strain evidence="1">E1834</strain>
    </source>
</reference>
<accession>A0ACB1B2D7</accession>
<dbReference type="EMBL" id="CAVMJV010000161">
    <property type="protein sequence ID" value="CAK5117999.1"/>
    <property type="molecule type" value="Genomic_DNA"/>
</dbReference>
<comment type="caution">
    <text evidence="1">The sequence shown here is derived from an EMBL/GenBank/DDBJ whole genome shotgun (WGS) entry which is preliminary data.</text>
</comment>